<dbReference type="AlphaFoldDB" id="A0A8B6X5J4"/>
<accession>A0A8B6X5J4</accession>
<evidence type="ECO:0000313" key="3">
    <source>
        <dbReference type="RefSeq" id="WP_028312313.1"/>
    </source>
</evidence>
<proteinExistence type="predicted"/>
<reference evidence="3" key="1">
    <citation type="journal article" date="2000" name="Curr. Protein Pept. Sci.">
        <title>Alpha/Beta-hydrolase fold enzymes: structures, functions and mechanisms.</title>
        <authorList>
            <person name="Holmquist M."/>
        </authorList>
    </citation>
    <scope>NUCLEOTIDE SEQUENCE</scope>
</reference>
<name>A0A8B6X5J4_9BURK</name>
<reference evidence="3" key="3">
    <citation type="journal article" date="2023" name="Chem. Biol. Interact.">
        <title>The ESTHER database on alpha/beta hydrolase fold proteins - An overview of recent developments.</title>
        <authorList>
            <person name="Chatonnet A."/>
            <person name="Perochon M."/>
            <person name="Velluet E."/>
            <person name="Marchot P."/>
        </authorList>
    </citation>
    <scope>NUCLEOTIDE SEQUENCE</scope>
</reference>
<dbReference type="Proteomes" id="UP000675920">
    <property type="component" value="Unplaced"/>
</dbReference>
<reference evidence="3" key="4">
    <citation type="submission" date="2025-08" db="UniProtKB">
        <authorList>
            <consortium name="RefSeq"/>
        </authorList>
    </citation>
    <scope>IDENTIFICATION</scope>
</reference>
<keyword evidence="2" id="KW-1185">Reference proteome</keyword>
<feature type="signal peptide" evidence="1">
    <location>
        <begin position="1"/>
        <end position="24"/>
    </location>
</feature>
<dbReference type="OrthoDB" id="192696at2"/>
<dbReference type="EC" id="3.-.-.-" evidence="3"/>
<reference evidence="3" key="2">
    <citation type="journal article" date="2009" name="Protein Pept. Lett.">
        <title>Alpha/beta hydrolase fold: an update.</title>
        <authorList>
            <person name="Carr P.D."/>
            <person name="Ollis D.L."/>
        </authorList>
    </citation>
    <scope>NUCLEOTIDE SEQUENCE</scope>
</reference>
<protein>
    <submittedName>
        <fullName evidence="3">Alpha/beta hydrolase family protein</fullName>
        <ecNumber evidence="3">3.-.-.-</ecNumber>
    </submittedName>
</protein>
<organism evidence="2 3">
    <name type="scientific">Derxia gummosa DSM 723</name>
    <dbReference type="NCBI Taxonomy" id="1121388"/>
    <lineage>
        <taxon>Bacteria</taxon>
        <taxon>Pseudomonadati</taxon>
        <taxon>Pseudomonadota</taxon>
        <taxon>Betaproteobacteria</taxon>
        <taxon>Burkholderiales</taxon>
        <taxon>Alcaligenaceae</taxon>
        <taxon>Derxia</taxon>
    </lineage>
</organism>
<dbReference type="InterPro" id="IPR016986">
    <property type="entry name" value="UCP031982_abhydr"/>
</dbReference>
<dbReference type="SUPFAM" id="SSF53474">
    <property type="entry name" value="alpha/beta-Hydrolases"/>
    <property type="match status" value="1"/>
</dbReference>
<dbReference type="GO" id="GO:0016787">
    <property type="term" value="F:hydrolase activity"/>
    <property type="evidence" value="ECO:0007669"/>
    <property type="project" value="UniProtKB-KW"/>
</dbReference>
<sequence>MNFSRKLAALLAALVAGAAPASRAASLGLLELPADDRSGPVTVFYPAEAAALPQERIGIRFDAAPDASPRPGNGRLVVISHGSGALPWVQLDLARDLVAAGFTVAMPIHAGDNAFDMADVGPASWARRPLEVSRAIDRLRADGRFGALDYTRVGMYGMSAGGHTALVLAGGQWSPAGLRDHCRAHIDDDFAACAGTVFELDGGWLDRFRKVAAVTAIEWRFGDATPRAHADARIVAIVAGVPYAADFDMATLKAPAVPLALVTAGADRWLAPRFHGEAVLAACATCERLLDLPNGGHGALLSPLPPKAKGAVARLIADPPAFDRAAEVPRVDRAIVGWFERRLGVER</sequence>
<dbReference type="PIRSF" id="PIRSF031982">
    <property type="entry name" value="UCP031982_abhydr"/>
    <property type="match status" value="1"/>
</dbReference>
<dbReference type="Gene3D" id="3.40.50.1820">
    <property type="entry name" value="alpha/beta hydrolase"/>
    <property type="match status" value="1"/>
</dbReference>
<dbReference type="RefSeq" id="WP_028312313.1">
    <property type="nucleotide sequence ID" value="NZ_AXWS01000018.1"/>
</dbReference>
<keyword evidence="3" id="KW-0378">Hydrolase</keyword>
<evidence type="ECO:0000313" key="2">
    <source>
        <dbReference type="Proteomes" id="UP000675920"/>
    </source>
</evidence>
<keyword evidence="1" id="KW-0732">Signal</keyword>
<evidence type="ECO:0000256" key="1">
    <source>
        <dbReference type="SAM" id="SignalP"/>
    </source>
</evidence>
<dbReference type="InterPro" id="IPR029058">
    <property type="entry name" value="AB_hydrolase_fold"/>
</dbReference>
<feature type="chain" id="PRO_5034048971" evidence="1">
    <location>
        <begin position="25"/>
        <end position="347"/>
    </location>
</feature>